<dbReference type="AlphaFoldDB" id="A0A1G2HS02"/>
<sequence>MFTKIDKKLLIIAAVFIILILIGSFFVYKYLIAIDSDIKLNQESLEQQTPENQEAKKDDTQMEGIQAEVNNENVGTLTICSDRCGDGVCQKEDLICENNNLNCICQETYQDCPQDCLQ</sequence>
<keyword evidence="1" id="KW-0812">Transmembrane</keyword>
<keyword evidence="1" id="KW-0472">Membrane</keyword>
<evidence type="ECO:0008006" key="4">
    <source>
        <dbReference type="Google" id="ProtNLM"/>
    </source>
</evidence>
<keyword evidence="1" id="KW-1133">Transmembrane helix</keyword>
<evidence type="ECO:0000313" key="3">
    <source>
        <dbReference type="Proteomes" id="UP000179183"/>
    </source>
</evidence>
<proteinExistence type="predicted"/>
<dbReference type="Proteomes" id="UP000179183">
    <property type="component" value="Unassembled WGS sequence"/>
</dbReference>
<gene>
    <name evidence="2" type="ORF">A3D34_01820</name>
</gene>
<reference evidence="2 3" key="1">
    <citation type="journal article" date="2016" name="Nat. Commun.">
        <title>Thousands of microbial genomes shed light on interconnected biogeochemical processes in an aquifer system.</title>
        <authorList>
            <person name="Anantharaman K."/>
            <person name="Brown C.T."/>
            <person name="Hug L.A."/>
            <person name="Sharon I."/>
            <person name="Castelle C.J."/>
            <person name="Probst A.J."/>
            <person name="Thomas B.C."/>
            <person name="Singh A."/>
            <person name="Wilkins M.J."/>
            <person name="Karaoz U."/>
            <person name="Brodie E.L."/>
            <person name="Williams K.H."/>
            <person name="Hubbard S.S."/>
            <person name="Banfield J.F."/>
        </authorList>
    </citation>
    <scope>NUCLEOTIDE SEQUENCE [LARGE SCALE GENOMIC DNA]</scope>
</reference>
<feature type="transmembrane region" description="Helical" evidence="1">
    <location>
        <begin position="9"/>
        <end position="31"/>
    </location>
</feature>
<evidence type="ECO:0000256" key="1">
    <source>
        <dbReference type="SAM" id="Phobius"/>
    </source>
</evidence>
<comment type="caution">
    <text evidence="2">The sequence shown here is derived from an EMBL/GenBank/DDBJ whole genome shotgun (WGS) entry which is preliminary data.</text>
</comment>
<organism evidence="2 3">
    <name type="scientific">Candidatus Staskawiczbacteria bacterium RIFCSPHIGHO2_02_FULL_33_16</name>
    <dbReference type="NCBI Taxonomy" id="1802204"/>
    <lineage>
        <taxon>Bacteria</taxon>
        <taxon>Candidatus Staskawicziibacteriota</taxon>
    </lineage>
</organism>
<accession>A0A1G2HS02</accession>
<name>A0A1G2HS02_9BACT</name>
<dbReference type="EMBL" id="MHOQ01000046">
    <property type="protein sequence ID" value="OGZ65312.1"/>
    <property type="molecule type" value="Genomic_DNA"/>
</dbReference>
<protein>
    <recommendedName>
        <fullName evidence="4">Transmembrane protein</fullName>
    </recommendedName>
</protein>
<evidence type="ECO:0000313" key="2">
    <source>
        <dbReference type="EMBL" id="OGZ65312.1"/>
    </source>
</evidence>